<dbReference type="OrthoDB" id="4482998at2759"/>
<feature type="chain" id="PRO_5012792819" evidence="1">
    <location>
        <begin position="20"/>
        <end position="92"/>
    </location>
</feature>
<proteinExistence type="predicted"/>
<dbReference type="EMBL" id="KV878684">
    <property type="protein sequence ID" value="OJJ72212.1"/>
    <property type="molecule type" value="Genomic_DNA"/>
</dbReference>
<evidence type="ECO:0000313" key="3">
    <source>
        <dbReference type="Proteomes" id="UP000184499"/>
    </source>
</evidence>
<dbReference type="OMA" id="HECRKER"/>
<organism evidence="2 3">
    <name type="scientific">Aspergillus brasiliensis (strain CBS 101740 / IMI 381727 / IBT 21946)</name>
    <dbReference type="NCBI Taxonomy" id="767769"/>
    <lineage>
        <taxon>Eukaryota</taxon>
        <taxon>Fungi</taxon>
        <taxon>Dikarya</taxon>
        <taxon>Ascomycota</taxon>
        <taxon>Pezizomycotina</taxon>
        <taxon>Eurotiomycetes</taxon>
        <taxon>Eurotiomycetidae</taxon>
        <taxon>Eurotiales</taxon>
        <taxon>Aspergillaceae</taxon>
        <taxon>Aspergillus</taxon>
        <taxon>Aspergillus subgen. Circumdati</taxon>
    </lineage>
</organism>
<gene>
    <name evidence="2" type="ORF">ASPBRDRAFT_43604</name>
</gene>
<dbReference type="RefSeq" id="XP_067479460.1">
    <property type="nucleotide sequence ID" value="XM_067625031.1"/>
</dbReference>
<dbReference type="GeneID" id="93577519"/>
<keyword evidence="3" id="KW-1185">Reference proteome</keyword>
<protein>
    <submittedName>
        <fullName evidence="2">Uncharacterized protein</fullName>
    </submittedName>
</protein>
<dbReference type="AlphaFoldDB" id="A0A1L9UKL0"/>
<name>A0A1L9UKL0_ASPBC</name>
<reference evidence="3" key="1">
    <citation type="journal article" date="2017" name="Genome Biol.">
        <title>Comparative genomics reveals high biological diversity and specific adaptations in the industrially and medically important fungal genus Aspergillus.</title>
        <authorList>
            <person name="de Vries R.P."/>
            <person name="Riley R."/>
            <person name="Wiebenga A."/>
            <person name="Aguilar-Osorio G."/>
            <person name="Amillis S."/>
            <person name="Uchima C.A."/>
            <person name="Anderluh G."/>
            <person name="Asadollahi M."/>
            <person name="Askin M."/>
            <person name="Barry K."/>
            <person name="Battaglia E."/>
            <person name="Bayram O."/>
            <person name="Benocci T."/>
            <person name="Braus-Stromeyer S.A."/>
            <person name="Caldana C."/>
            <person name="Canovas D."/>
            <person name="Cerqueira G.C."/>
            <person name="Chen F."/>
            <person name="Chen W."/>
            <person name="Choi C."/>
            <person name="Clum A."/>
            <person name="Dos Santos R.A."/>
            <person name="Damasio A.R."/>
            <person name="Diallinas G."/>
            <person name="Emri T."/>
            <person name="Fekete E."/>
            <person name="Flipphi M."/>
            <person name="Freyberg S."/>
            <person name="Gallo A."/>
            <person name="Gournas C."/>
            <person name="Habgood R."/>
            <person name="Hainaut M."/>
            <person name="Harispe M.L."/>
            <person name="Henrissat B."/>
            <person name="Hilden K.S."/>
            <person name="Hope R."/>
            <person name="Hossain A."/>
            <person name="Karabika E."/>
            <person name="Karaffa L."/>
            <person name="Karanyi Z."/>
            <person name="Krasevec N."/>
            <person name="Kuo A."/>
            <person name="Kusch H."/>
            <person name="LaButti K."/>
            <person name="Lagendijk E.L."/>
            <person name="Lapidus A."/>
            <person name="Levasseur A."/>
            <person name="Lindquist E."/>
            <person name="Lipzen A."/>
            <person name="Logrieco A.F."/>
            <person name="MacCabe A."/>
            <person name="Maekelae M.R."/>
            <person name="Malavazi I."/>
            <person name="Melin P."/>
            <person name="Meyer V."/>
            <person name="Mielnichuk N."/>
            <person name="Miskei M."/>
            <person name="Molnar A.P."/>
            <person name="Mule G."/>
            <person name="Ngan C.Y."/>
            <person name="Orejas M."/>
            <person name="Orosz E."/>
            <person name="Ouedraogo J.P."/>
            <person name="Overkamp K.M."/>
            <person name="Park H.-S."/>
            <person name="Perrone G."/>
            <person name="Piumi F."/>
            <person name="Punt P.J."/>
            <person name="Ram A.F."/>
            <person name="Ramon A."/>
            <person name="Rauscher S."/>
            <person name="Record E."/>
            <person name="Riano-Pachon D.M."/>
            <person name="Robert V."/>
            <person name="Roehrig J."/>
            <person name="Ruller R."/>
            <person name="Salamov A."/>
            <person name="Salih N.S."/>
            <person name="Samson R.A."/>
            <person name="Sandor E."/>
            <person name="Sanguinetti M."/>
            <person name="Schuetze T."/>
            <person name="Sepcic K."/>
            <person name="Shelest E."/>
            <person name="Sherlock G."/>
            <person name="Sophianopoulou V."/>
            <person name="Squina F.M."/>
            <person name="Sun H."/>
            <person name="Susca A."/>
            <person name="Todd R.B."/>
            <person name="Tsang A."/>
            <person name="Unkles S.E."/>
            <person name="van de Wiele N."/>
            <person name="van Rossen-Uffink D."/>
            <person name="Oliveira J.V."/>
            <person name="Vesth T.C."/>
            <person name="Visser J."/>
            <person name="Yu J.-H."/>
            <person name="Zhou M."/>
            <person name="Andersen M.R."/>
            <person name="Archer D.B."/>
            <person name="Baker S.E."/>
            <person name="Benoit I."/>
            <person name="Brakhage A.A."/>
            <person name="Braus G.H."/>
            <person name="Fischer R."/>
            <person name="Frisvad J.C."/>
            <person name="Goldman G.H."/>
            <person name="Houbraken J."/>
            <person name="Oakley B."/>
            <person name="Pocsi I."/>
            <person name="Scazzocchio C."/>
            <person name="Seiboth B."/>
            <person name="vanKuyk P.A."/>
            <person name="Wortman J."/>
            <person name="Dyer P.S."/>
            <person name="Grigoriev I.V."/>
        </authorList>
    </citation>
    <scope>NUCLEOTIDE SEQUENCE [LARGE SCALE GENOMIC DNA]</scope>
    <source>
        <strain evidence="3">CBS 101740 / IMI 381727 / IBT 21946</strain>
    </source>
</reference>
<dbReference type="VEuPathDB" id="FungiDB:ASPBRDRAFT_43604"/>
<evidence type="ECO:0000313" key="2">
    <source>
        <dbReference type="EMBL" id="OJJ72212.1"/>
    </source>
</evidence>
<feature type="signal peptide" evidence="1">
    <location>
        <begin position="1"/>
        <end position="19"/>
    </location>
</feature>
<accession>A0A1L9UKL0</accession>
<sequence length="92" mass="10453">MKVTLLASLTLLGLALATATDPTTDDIGSTKVTDGNLDVRALIAYILRCKSNHRCLQVNYCGERCEYDWECRRGNRCHECRKERHEVSVHML</sequence>
<evidence type="ECO:0000256" key="1">
    <source>
        <dbReference type="SAM" id="SignalP"/>
    </source>
</evidence>
<keyword evidence="1" id="KW-0732">Signal</keyword>
<dbReference type="Proteomes" id="UP000184499">
    <property type="component" value="Unassembled WGS sequence"/>
</dbReference>